<dbReference type="RefSeq" id="YP_009021449.1">
    <property type="nucleotide sequence ID" value="NC_023859.1"/>
</dbReference>
<dbReference type="GeneID" id="18938315"/>
<proteinExistence type="predicted"/>
<keyword evidence="2" id="KW-1185">Reference proteome</keyword>
<reference evidence="1 2" key="1">
    <citation type="journal article" date="2014" name="Arch. Virol.">
        <title>Complete genome sequence of a novel phage, vB_MoxS-ISF9, infecting methylotrophic Microbacterium: first report of a virulent Microbacterium phage.</title>
        <authorList>
            <person name="Zamani I."/>
            <person name="Bouzari M."/>
            <person name="Emtiazi G."/>
            <person name="Ghasemi S.M."/>
            <person name="Chang H.I."/>
        </authorList>
    </citation>
    <scope>NUCLEOTIDE SEQUENCE [LARGE SCALE GENOMIC DNA]</scope>
</reference>
<sequence>MRVLALDPGKMTGWAYFIDGILISCGVIIDGRNGFIEWAKAQMPEHDVLVVESFIVEPSFVGTADASEVIGAAFALSDAPTKREQLRSAKATLVRGDQTKRFNWLRSKGFEGMTHELDAITHALLYYRAVGHKPTYLRYWA</sequence>
<name>W8NNU3_9CAUD</name>
<evidence type="ECO:0000313" key="2">
    <source>
        <dbReference type="Proteomes" id="UP000019700"/>
    </source>
</evidence>
<protein>
    <recommendedName>
        <fullName evidence="3">RuvC-like resolvase</fullName>
    </recommendedName>
</protein>
<dbReference type="EMBL" id="KJ173786">
    <property type="protein sequence ID" value="AHL18474.1"/>
    <property type="molecule type" value="Genomic_DNA"/>
</dbReference>
<dbReference type="KEGG" id="vg:18938315"/>
<accession>W8NNU3</accession>
<dbReference type="Proteomes" id="UP000019700">
    <property type="component" value="Genome"/>
</dbReference>
<evidence type="ECO:0000313" key="1">
    <source>
        <dbReference type="EMBL" id="AHL18474.1"/>
    </source>
</evidence>
<organism evidence="1 2">
    <name type="scientific">Microbacterium phage vB_MoxS-ISF9</name>
    <dbReference type="NCBI Taxonomy" id="1458670"/>
    <lineage>
        <taxon>Viruses</taxon>
        <taxon>Duplodnaviria</taxon>
        <taxon>Heunggongvirae</taxon>
        <taxon>Uroviricota</taxon>
        <taxon>Caudoviricetes</taxon>
        <taxon>Farahnazvirus</taxon>
        <taxon>Farahnazvirus ISF9</taxon>
    </lineage>
</organism>
<gene>
    <name evidence="1" type="ORF">ISF9_004</name>
</gene>
<evidence type="ECO:0008006" key="3">
    <source>
        <dbReference type="Google" id="ProtNLM"/>
    </source>
</evidence>